<dbReference type="InterPro" id="IPR039556">
    <property type="entry name" value="ICL/PEPM"/>
</dbReference>
<gene>
    <name evidence="2" type="ORF">VO64_4403</name>
</gene>
<dbReference type="Gene3D" id="3.20.20.60">
    <property type="entry name" value="Phosphoenolpyruvate-binding domains"/>
    <property type="match status" value="1"/>
</dbReference>
<evidence type="ECO:0000313" key="3">
    <source>
        <dbReference type="Proteomes" id="UP000033099"/>
    </source>
</evidence>
<dbReference type="InterPro" id="IPR040442">
    <property type="entry name" value="Pyrv_kinase-like_dom_sf"/>
</dbReference>
<dbReference type="PANTHER" id="PTHR42905:SF16">
    <property type="entry name" value="CARBOXYPHOSPHONOENOLPYRUVATE PHOSPHONOMUTASE-LIKE PROTEIN (AFU_ORTHOLOGUE AFUA_5G07230)"/>
    <property type="match status" value="1"/>
</dbReference>
<dbReference type="RefSeq" id="WP_046071263.1">
    <property type="nucleotide sequence ID" value="NZ_CP011117.2"/>
</dbReference>
<dbReference type="AlphaFoldDB" id="A0AAU8TU00"/>
<keyword evidence="2" id="KW-0808">Transferase</keyword>
<dbReference type="EC" id="2.7.8.23" evidence="2"/>
<dbReference type="Pfam" id="PF13714">
    <property type="entry name" value="PEP_mutase"/>
    <property type="match status" value="1"/>
</dbReference>
<name>A0AAU8TU00_9PSED</name>
<accession>A0AAU8TU00</accession>
<dbReference type="GO" id="GO:0008807">
    <property type="term" value="F:carboxyvinyl-carboxyphosphonate phosphorylmutase activity"/>
    <property type="evidence" value="ECO:0007669"/>
    <property type="project" value="UniProtKB-EC"/>
</dbReference>
<dbReference type="InterPro" id="IPR015813">
    <property type="entry name" value="Pyrv/PenolPyrv_kinase-like_dom"/>
</dbReference>
<dbReference type="KEGG" id="pfb:VO64_4403"/>
<reference evidence="2 3" key="1">
    <citation type="journal article" date="2015" name="Genome Announc.">
        <title>Complete Genome Sequence of Biocontrol Strain Pseudomonas fluorescens LBUM223.</title>
        <authorList>
            <person name="Roquigny R."/>
            <person name="Arseneault T."/>
            <person name="Gadkar V.J."/>
            <person name="Novinscak A."/>
            <person name="Joly D.L."/>
            <person name="Filion M."/>
        </authorList>
    </citation>
    <scope>NUCLEOTIDE SEQUENCE [LARGE SCALE GENOMIC DNA]</scope>
    <source>
        <strain evidence="2 3">LBUM223</strain>
    </source>
</reference>
<dbReference type="SUPFAM" id="SSF51621">
    <property type="entry name" value="Phosphoenolpyruvate/pyruvate domain"/>
    <property type="match status" value="1"/>
</dbReference>
<evidence type="ECO:0000313" key="2">
    <source>
        <dbReference type="EMBL" id="AKA84949.1"/>
    </source>
</evidence>
<evidence type="ECO:0000256" key="1">
    <source>
        <dbReference type="ARBA" id="ARBA00022723"/>
    </source>
</evidence>
<dbReference type="CDD" id="cd00377">
    <property type="entry name" value="ICL_PEPM"/>
    <property type="match status" value="1"/>
</dbReference>
<organism evidence="2 3">
    <name type="scientific">Pseudomonas synxantha</name>
    <dbReference type="NCBI Taxonomy" id="47883"/>
    <lineage>
        <taxon>Bacteria</taxon>
        <taxon>Pseudomonadati</taxon>
        <taxon>Pseudomonadota</taxon>
        <taxon>Gammaproteobacteria</taxon>
        <taxon>Pseudomonadales</taxon>
        <taxon>Pseudomonadaceae</taxon>
        <taxon>Pseudomonas</taxon>
    </lineage>
</organism>
<dbReference type="Proteomes" id="UP000033099">
    <property type="component" value="Chromosome"/>
</dbReference>
<proteinExistence type="predicted"/>
<keyword evidence="1" id="KW-0479">Metal-binding</keyword>
<dbReference type="PANTHER" id="PTHR42905">
    <property type="entry name" value="PHOSPHOENOLPYRUVATE CARBOXYLASE"/>
    <property type="match status" value="1"/>
</dbReference>
<dbReference type="GO" id="GO:0046872">
    <property type="term" value="F:metal ion binding"/>
    <property type="evidence" value="ECO:0007669"/>
    <property type="project" value="UniProtKB-KW"/>
</dbReference>
<protein>
    <submittedName>
        <fullName evidence="2">Carboxyvinyl-carboxyphosphonate phosphorylmutase</fullName>
        <ecNumber evidence="2">2.7.8.23</ecNumber>
    </submittedName>
</protein>
<dbReference type="Gene3D" id="6.10.250.2750">
    <property type="match status" value="1"/>
</dbReference>
<dbReference type="EMBL" id="CP011117">
    <property type="protein sequence ID" value="AKA84949.1"/>
    <property type="molecule type" value="Genomic_DNA"/>
</dbReference>
<sequence>MDAQTLRAETFKALHERDRAFVMPNPWDAGSAIMLASLGFEALATTSAGYAFSLGRPDAQGALTLEDTLLNAEMIANATTLPVAADLENGFSDTPEGCAQAILRAAASGIVGGSIEDATGIAVDPIYPFDLAVERVEAAVAAARSLPFPFTLTARAENLLHGHLDLPDTLRRLQAFAEAGADVLYAPGLRSAEEVLAVVKAVAPKPVNVLMSGGLKLSVAQLSAMGVKRISVGSAMALAAYGEFYRAAREVHEQGTFTFTERSMSYAQATQFFKG</sequence>